<name>A0A7S3BB24_9VIRI</name>
<keyword evidence="1" id="KW-0732">Signal</keyword>
<accession>A0A7S3BB24</accession>
<feature type="domain" description="ARMET N-terminal" evidence="2">
    <location>
        <begin position="27"/>
        <end position="124"/>
    </location>
</feature>
<dbReference type="Pfam" id="PF20145">
    <property type="entry name" value="ARMET_N"/>
    <property type="match status" value="1"/>
</dbReference>
<evidence type="ECO:0000256" key="1">
    <source>
        <dbReference type="SAM" id="SignalP"/>
    </source>
</evidence>
<dbReference type="Gene3D" id="1.10.720.30">
    <property type="entry name" value="SAP domain"/>
    <property type="match status" value="1"/>
</dbReference>
<dbReference type="PANTHER" id="PTHR12990">
    <property type="entry name" value="ARMET-LIKE PROTEIN"/>
    <property type="match status" value="1"/>
</dbReference>
<protein>
    <recommendedName>
        <fullName evidence="2">ARMET N-terminal domain-containing protein</fullName>
    </recommendedName>
</protein>
<feature type="signal peptide" evidence="1">
    <location>
        <begin position="1"/>
        <end position="26"/>
    </location>
</feature>
<sequence>MRLSRALALLAAACAAVAALATPARAECEVCVAVVDKIRESMPKKERSKMEFWEEAIDGYCGTVDGWGSSKAMAADDKEKKLCYAFTPIKKEVARPAAMGMPSLKVCQRASKTDGTICEIKHPKPPPDLTKMTVEEIKKMRVRKLKDLLNEHKISYKGLVEKDEFVKLVLDKRQKALDKKEL</sequence>
<reference evidence="3" key="1">
    <citation type="submission" date="2021-01" db="EMBL/GenBank/DDBJ databases">
        <authorList>
            <person name="Corre E."/>
            <person name="Pelletier E."/>
            <person name="Niang G."/>
            <person name="Scheremetjew M."/>
            <person name="Finn R."/>
            <person name="Kale V."/>
            <person name="Holt S."/>
            <person name="Cochrane G."/>
            <person name="Meng A."/>
            <person name="Brown T."/>
            <person name="Cohen L."/>
        </authorList>
    </citation>
    <scope>NUCLEOTIDE SEQUENCE</scope>
    <source>
        <strain evidence="3">RCC927</strain>
    </source>
</reference>
<organism evidence="3">
    <name type="scientific">Prasinoderma singulare</name>
    <dbReference type="NCBI Taxonomy" id="676789"/>
    <lineage>
        <taxon>Eukaryota</taxon>
        <taxon>Viridiplantae</taxon>
        <taxon>Prasinodermophyta</taxon>
        <taxon>Prasinodermophyceae</taxon>
        <taxon>Prasinodermales</taxon>
        <taxon>Prasinodermaceae</taxon>
        <taxon>Prasinoderma</taxon>
    </lineage>
</organism>
<dbReference type="PANTHER" id="PTHR12990:SF5">
    <property type="entry name" value="MESENCEPHALIC ASTROCYTE-DERIVED NEUROTROPHIC FACTOR HOMOLOG"/>
    <property type="match status" value="1"/>
</dbReference>
<dbReference type="SUPFAM" id="SSF68906">
    <property type="entry name" value="SAP domain"/>
    <property type="match status" value="1"/>
</dbReference>
<proteinExistence type="predicted"/>
<dbReference type="AlphaFoldDB" id="A0A7S3BB24"/>
<dbReference type="InterPro" id="IPR045333">
    <property type="entry name" value="ARMET-like"/>
</dbReference>
<dbReference type="Gene3D" id="1.10.225.10">
    <property type="entry name" value="Saposin-like"/>
    <property type="match status" value="1"/>
</dbReference>
<evidence type="ECO:0000313" key="3">
    <source>
        <dbReference type="EMBL" id="CAE0129849.1"/>
    </source>
</evidence>
<dbReference type="EMBL" id="HBHY01004146">
    <property type="protein sequence ID" value="CAE0129849.1"/>
    <property type="molecule type" value="Transcribed_RNA"/>
</dbReference>
<dbReference type="InterPro" id="IPR036361">
    <property type="entry name" value="SAP_dom_sf"/>
</dbReference>
<gene>
    <name evidence="3" type="ORF">PSIN1315_LOCUS2740</name>
</gene>
<dbReference type="InterPro" id="IPR045332">
    <property type="entry name" value="ARMET_N"/>
</dbReference>
<feature type="chain" id="PRO_5031412406" description="ARMET N-terminal domain-containing protein" evidence="1">
    <location>
        <begin position="27"/>
        <end position="182"/>
    </location>
</feature>
<evidence type="ECO:0000259" key="2">
    <source>
        <dbReference type="Pfam" id="PF20145"/>
    </source>
</evidence>